<evidence type="ECO:0000313" key="2">
    <source>
        <dbReference type="Proteomes" id="UP001233999"/>
    </source>
</evidence>
<keyword evidence="2" id="KW-1185">Reference proteome</keyword>
<dbReference type="GO" id="GO:0019005">
    <property type="term" value="C:SCF ubiquitin ligase complex"/>
    <property type="evidence" value="ECO:0007669"/>
    <property type="project" value="TreeGrafter"/>
</dbReference>
<dbReference type="PANTHER" id="PTHR13318">
    <property type="entry name" value="PARTNER OF PAIRED, ISOFORM B-RELATED"/>
    <property type="match status" value="1"/>
</dbReference>
<dbReference type="GO" id="GO:0031146">
    <property type="term" value="P:SCF-dependent proteasomal ubiquitin-dependent protein catabolic process"/>
    <property type="evidence" value="ECO:0007669"/>
    <property type="project" value="TreeGrafter"/>
</dbReference>
<organism evidence="1 2">
    <name type="scientific">Diploptera punctata</name>
    <name type="common">Pacific beetle cockroach</name>
    <dbReference type="NCBI Taxonomy" id="6984"/>
    <lineage>
        <taxon>Eukaryota</taxon>
        <taxon>Metazoa</taxon>
        <taxon>Ecdysozoa</taxon>
        <taxon>Arthropoda</taxon>
        <taxon>Hexapoda</taxon>
        <taxon>Insecta</taxon>
        <taxon>Pterygota</taxon>
        <taxon>Neoptera</taxon>
        <taxon>Polyneoptera</taxon>
        <taxon>Dictyoptera</taxon>
        <taxon>Blattodea</taxon>
        <taxon>Blaberoidea</taxon>
        <taxon>Blaberidae</taxon>
        <taxon>Diplopterinae</taxon>
        <taxon>Diploptera</taxon>
    </lineage>
</organism>
<dbReference type="InterPro" id="IPR032675">
    <property type="entry name" value="LRR_dom_sf"/>
</dbReference>
<dbReference type="EMBL" id="JASPKZ010004216">
    <property type="protein sequence ID" value="KAJ9590448.1"/>
    <property type="molecule type" value="Genomic_DNA"/>
</dbReference>
<accession>A0AAD8A143</accession>
<sequence length="451" mass="52020">MPELIPNMLNWFTKFVKEINKIKRIFPSAIKLNKPFYKTMITEMLGALLIPSIKVKNYKLMPLNNRTKSLIMQIVGTLSNITELTLSRGQVYITSIEIEDNIMYLNKLKKFEYKYGCTNGIIMVLGEHCKKLRELNFRWSKKVGTLCIKDLLKLTKLRNIDLPNSNITIYGYIKLLKNLKLEKICWFSTIDEILDLVPQRNLNRITSISCYTNNPTLLVRKLPRITELTLHNADTDMSALGKMSSLKVFNLIACYYKKIKFAHSIARLGEHLVELRLFGIIELRFTDIIFSCKVLKTLEIDTCQFHANSDVDVRSELPHFESLESLKLVNCGHTDEYVNLFGHYAALQRLHVQKVKAFSDMILDDAITSGRLNNLRELIVENCDFTNSKHVISAIKHSTHLQTFGNLQKMKCFEGEHGEGIKRDVRATTLDLTLISEADDYICTNMSSYRF</sequence>
<gene>
    <name evidence="1" type="ORF">L9F63_016535</name>
</gene>
<dbReference type="AlphaFoldDB" id="A0AAD8A143"/>
<reference evidence="1" key="2">
    <citation type="submission" date="2023-05" db="EMBL/GenBank/DDBJ databases">
        <authorList>
            <person name="Fouks B."/>
        </authorList>
    </citation>
    <scope>NUCLEOTIDE SEQUENCE</scope>
    <source>
        <strain evidence="1">Stay&amp;Tobe</strain>
        <tissue evidence="1">Testes</tissue>
    </source>
</reference>
<name>A0AAD8A143_DIPPU</name>
<dbReference type="Gene3D" id="3.80.10.10">
    <property type="entry name" value="Ribonuclease Inhibitor"/>
    <property type="match status" value="2"/>
</dbReference>
<protein>
    <submittedName>
        <fullName evidence="1">Uncharacterized protein</fullName>
    </submittedName>
</protein>
<dbReference type="Proteomes" id="UP001233999">
    <property type="component" value="Unassembled WGS sequence"/>
</dbReference>
<dbReference type="SUPFAM" id="SSF52058">
    <property type="entry name" value="L domain-like"/>
    <property type="match status" value="1"/>
</dbReference>
<evidence type="ECO:0000313" key="1">
    <source>
        <dbReference type="EMBL" id="KAJ9590448.1"/>
    </source>
</evidence>
<reference evidence="1" key="1">
    <citation type="journal article" date="2023" name="IScience">
        <title>Live-bearing cockroach genome reveals convergent evolutionary mechanisms linked to viviparity in insects and beyond.</title>
        <authorList>
            <person name="Fouks B."/>
            <person name="Harrison M.C."/>
            <person name="Mikhailova A.A."/>
            <person name="Marchal E."/>
            <person name="English S."/>
            <person name="Carruthers M."/>
            <person name="Jennings E.C."/>
            <person name="Chiamaka E.L."/>
            <person name="Frigard R.A."/>
            <person name="Pippel M."/>
            <person name="Attardo G.M."/>
            <person name="Benoit J.B."/>
            <person name="Bornberg-Bauer E."/>
            <person name="Tobe S.S."/>
        </authorList>
    </citation>
    <scope>NUCLEOTIDE SEQUENCE</scope>
    <source>
        <strain evidence="1">Stay&amp;Tobe</strain>
    </source>
</reference>
<comment type="caution">
    <text evidence="1">The sequence shown here is derived from an EMBL/GenBank/DDBJ whole genome shotgun (WGS) entry which is preliminary data.</text>
</comment>
<proteinExistence type="predicted"/>